<keyword evidence="4 8" id="KW-0808">Transferase</keyword>
<dbReference type="Pfam" id="PF04464">
    <property type="entry name" value="Glyphos_transf"/>
    <property type="match status" value="1"/>
</dbReference>
<dbReference type="PANTHER" id="PTHR37316:SF1">
    <property type="entry name" value="TEICHOIC ACID GLYCEROL-PHOSPHATE PRIMASE"/>
    <property type="match status" value="1"/>
</dbReference>
<dbReference type="GO" id="GO:0005886">
    <property type="term" value="C:plasma membrane"/>
    <property type="evidence" value="ECO:0007669"/>
    <property type="project" value="UniProtKB-SubCell"/>
</dbReference>
<accession>A0A380CNH8</accession>
<comment type="subcellular location">
    <subcellularLocation>
        <location evidence="1">Cell membrane</location>
        <topology evidence="1">Peripheral membrane protein</topology>
    </subcellularLocation>
</comment>
<dbReference type="InterPro" id="IPR051612">
    <property type="entry name" value="Teichoic_Acid_Biosynth"/>
</dbReference>
<dbReference type="EC" id="2.7.8.12" evidence="8"/>
<evidence type="ECO:0000313" key="8">
    <source>
        <dbReference type="EMBL" id="SUJ25036.1"/>
    </source>
</evidence>
<dbReference type="GO" id="GO:0047355">
    <property type="term" value="F:CDP-glycerol glycerophosphotransferase activity"/>
    <property type="evidence" value="ECO:0007669"/>
    <property type="project" value="UniProtKB-EC"/>
</dbReference>
<evidence type="ECO:0000256" key="5">
    <source>
        <dbReference type="ARBA" id="ARBA00022944"/>
    </source>
</evidence>
<keyword evidence="5" id="KW-0777">Teichoic acid biosynthesis</keyword>
<dbReference type="PANTHER" id="PTHR37316">
    <property type="entry name" value="TEICHOIC ACID GLYCEROL-PHOSPHATE PRIMASE"/>
    <property type="match status" value="1"/>
</dbReference>
<evidence type="ECO:0000256" key="1">
    <source>
        <dbReference type="ARBA" id="ARBA00004202"/>
    </source>
</evidence>
<dbReference type="GO" id="GO:0019350">
    <property type="term" value="P:teichoic acid biosynthetic process"/>
    <property type="evidence" value="ECO:0007669"/>
    <property type="project" value="UniProtKB-KW"/>
</dbReference>
<dbReference type="NCBIfam" id="NF041711">
    <property type="entry name" value="TagprimaseTarB"/>
    <property type="match status" value="1"/>
</dbReference>
<name>A0A380CNH8_9STAP</name>
<dbReference type="InterPro" id="IPR043149">
    <property type="entry name" value="TagF_N"/>
</dbReference>
<proteinExistence type="inferred from homology"/>
<dbReference type="Proteomes" id="UP000254956">
    <property type="component" value="Unassembled WGS sequence"/>
</dbReference>
<dbReference type="InterPro" id="IPR049698">
    <property type="entry name" value="TarB"/>
</dbReference>
<reference evidence="7 10" key="2">
    <citation type="submission" date="2019-07" db="EMBL/GenBank/DDBJ databases">
        <title>Whole genome shotgun sequence of Staphylococcus arlettae NBRC 109765.</title>
        <authorList>
            <person name="Hosoyama A."/>
            <person name="Uohara A."/>
            <person name="Ohji S."/>
            <person name="Ichikawa N."/>
        </authorList>
    </citation>
    <scope>NUCLEOTIDE SEQUENCE [LARGE SCALE GENOMIC DNA]</scope>
    <source>
        <strain evidence="7 10">NBRC 109765</strain>
    </source>
</reference>
<protein>
    <submittedName>
        <fullName evidence="7 8">Teichoic acid biosynthesis protein</fullName>
        <ecNumber evidence="8">2.7.8.12</ecNumber>
    </submittedName>
</protein>
<dbReference type="EMBL" id="UGZE01000001">
    <property type="protein sequence ID" value="SUJ25036.1"/>
    <property type="molecule type" value="Genomic_DNA"/>
</dbReference>
<dbReference type="RefSeq" id="WP_103388035.1">
    <property type="nucleotide sequence ID" value="NZ_BKAV01000004.1"/>
</dbReference>
<dbReference type="InterPro" id="IPR007554">
    <property type="entry name" value="Glycerophosphate_synth"/>
</dbReference>
<dbReference type="AlphaFoldDB" id="A0A380CNH8"/>
<dbReference type="SUPFAM" id="SSF53756">
    <property type="entry name" value="UDP-Glycosyltransferase/glycogen phosphorylase"/>
    <property type="match status" value="1"/>
</dbReference>
<evidence type="ECO:0000256" key="2">
    <source>
        <dbReference type="ARBA" id="ARBA00010488"/>
    </source>
</evidence>
<gene>
    <name evidence="8" type="primary">tagF_4</name>
    <name evidence="8" type="ORF">NCTC12413_02229</name>
    <name evidence="7" type="ORF">SAR03_07610</name>
</gene>
<dbReference type="Gene3D" id="3.40.50.11820">
    <property type="match status" value="1"/>
</dbReference>
<dbReference type="OrthoDB" id="9811865at2"/>
<dbReference type="Proteomes" id="UP000321598">
    <property type="component" value="Unassembled WGS sequence"/>
</dbReference>
<evidence type="ECO:0000313" key="9">
    <source>
        <dbReference type="Proteomes" id="UP000254956"/>
    </source>
</evidence>
<evidence type="ECO:0000256" key="6">
    <source>
        <dbReference type="ARBA" id="ARBA00023136"/>
    </source>
</evidence>
<keyword evidence="6" id="KW-0472">Membrane</keyword>
<reference evidence="8 9" key="1">
    <citation type="submission" date="2018-06" db="EMBL/GenBank/DDBJ databases">
        <authorList>
            <consortium name="Pathogen Informatics"/>
            <person name="Doyle S."/>
        </authorList>
    </citation>
    <scope>NUCLEOTIDE SEQUENCE [LARGE SCALE GENOMIC DNA]</scope>
    <source>
        <strain evidence="8 9">NCTC12413</strain>
    </source>
</reference>
<sequence length="363" mass="42004">MRQWIKRIYMMMIHILNVVFSWNKISTKHIVVMMTFEADVLPIIKELSQQGYRVTVIAKGIHQETIEQLQNCTFIPAGNKHIIHHIKALSTAKVIVIDTYYLLLGGYRKKAGQKIIQTWHAAGALKHFGLTDHQVDHTNKMQVKQYRRVYGATDFYLIGGPPMAECFKAAFDVHPTQLCTTGLPRLVPYCQLDVKEMQTQLKQQHGITTKLAIYVPTYREYNQRNRIIDVTQFEQALPGYTLINKLHPAVAEPSQTQIDTQTLMLMADLIITDYSSLAIEASLLNKTAVFYVYDETLYEAERGLNSYYYDIPSRYKAYDETSLIQLIQQQEQTLEPLFQTWHQYNTKDSLNQVMELINKEASQ</sequence>
<keyword evidence="10" id="KW-1185">Reference proteome</keyword>
<keyword evidence="3" id="KW-1003">Cell membrane</keyword>
<dbReference type="STRING" id="1212545.SARL_00920"/>
<evidence type="ECO:0000256" key="3">
    <source>
        <dbReference type="ARBA" id="ARBA00022475"/>
    </source>
</evidence>
<evidence type="ECO:0000313" key="7">
    <source>
        <dbReference type="EMBL" id="GEP99723.1"/>
    </source>
</evidence>
<dbReference type="EMBL" id="BKAV01000004">
    <property type="protein sequence ID" value="GEP99723.1"/>
    <property type="molecule type" value="Genomic_DNA"/>
</dbReference>
<evidence type="ECO:0000256" key="4">
    <source>
        <dbReference type="ARBA" id="ARBA00022679"/>
    </source>
</evidence>
<comment type="similarity">
    <text evidence="2">Belongs to the CDP-glycerol glycerophosphotransferase family.</text>
</comment>
<organism evidence="8 9">
    <name type="scientific">Staphylococcus arlettae</name>
    <dbReference type="NCBI Taxonomy" id="29378"/>
    <lineage>
        <taxon>Bacteria</taxon>
        <taxon>Bacillati</taxon>
        <taxon>Bacillota</taxon>
        <taxon>Bacilli</taxon>
        <taxon>Bacillales</taxon>
        <taxon>Staphylococcaceae</taxon>
        <taxon>Staphylococcus</taxon>
    </lineage>
</organism>
<dbReference type="Gene3D" id="3.40.50.12580">
    <property type="match status" value="1"/>
</dbReference>
<evidence type="ECO:0000313" key="10">
    <source>
        <dbReference type="Proteomes" id="UP000321598"/>
    </source>
</evidence>
<dbReference type="InterPro" id="IPR043148">
    <property type="entry name" value="TagF_C"/>
</dbReference>